<dbReference type="HAMAP" id="MF_00211">
    <property type="entry name" value="TrpD"/>
    <property type="match status" value="1"/>
</dbReference>
<accession>A0A6J6GW69</accession>
<evidence type="ECO:0000256" key="1">
    <source>
        <dbReference type="ARBA" id="ARBA00022676"/>
    </source>
</evidence>
<dbReference type="InterPro" id="IPR035902">
    <property type="entry name" value="Nuc_phospho_transferase"/>
</dbReference>
<proteinExistence type="inferred from homology"/>
<dbReference type="InterPro" id="IPR005940">
    <property type="entry name" value="Anthranilate_Pribosyl_Tfrase"/>
</dbReference>
<keyword evidence="1" id="KW-0328">Glycosyltransferase</keyword>
<reference evidence="5" key="1">
    <citation type="submission" date="2020-05" db="EMBL/GenBank/DDBJ databases">
        <authorList>
            <person name="Chiriac C."/>
            <person name="Salcher M."/>
            <person name="Ghai R."/>
            <person name="Kavagutti S V."/>
        </authorList>
    </citation>
    <scope>NUCLEOTIDE SEQUENCE</scope>
</reference>
<dbReference type="Gene3D" id="1.20.970.10">
    <property type="entry name" value="Transferase, Pyrimidine Nucleoside Phosphorylase, Chain C"/>
    <property type="match status" value="1"/>
</dbReference>
<dbReference type="SUPFAM" id="SSF47648">
    <property type="entry name" value="Nucleoside phosphorylase/phosphoribosyltransferase N-terminal domain"/>
    <property type="match status" value="1"/>
</dbReference>
<dbReference type="EMBL" id="CAEZUQ010000024">
    <property type="protein sequence ID" value="CAB4603334.1"/>
    <property type="molecule type" value="Genomic_DNA"/>
</dbReference>
<dbReference type="InterPro" id="IPR000312">
    <property type="entry name" value="Glycosyl_Trfase_fam3"/>
</dbReference>
<dbReference type="GO" id="GO:0004048">
    <property type="term" value="F:anthranilate phosphoribosyltransferase activity"/>
    <property type="evidence" value="ECO:0007669"/>
    <property type="project" value="InterPro"/>
</dbReference>
<dbReference type="Gene3D" id="3.40.1030.10">
    <property type="entry name" value="Nucleoside phosphorylase/phosphoribosyltransferase catalytic domain"/>
    <property type="match status" value="1"/>
</dbReference>
<dbReference type="Pfam" id="PF02885">
    <property type="entry name" value="Glycos_trans_3N"/>
    <property type="match status" value="1"/>
</dbReference>
<evidence type="ECO:0000259" key="3">
    <source>
        <dbReference type="Pfam" id="PF00591"/>
    </source>
</evidence>
<keyword evidence="2" id="KW-0808">Transferase</keyword>
<dbReference type="InterPro" id="IPR036320">
    <property type="entry name" value="Glycosyl_Trfase_fam3_N_dom_sf"/>
</dbReference>
<evidence type="ECO:0000256" key="2">
    <source>
        <dbReference type="ARBA" id="ARBA00022679"/>
    </source>
</evidence>
<feature type="domain" description="Glycosyl transferase family 3" evidence="3">
    <location>
        <begin position="75"/>
        <end position="331"/>
    </location>
</feature>
<sequence>MSISIESLISDLNKGLDHSAESAEWIMGEILQGKLIDEEIANWIMALSAKGETPEEIEFFINIMYRFALPINISQRAVDPVGTGGDGFNTINISTTSAIIAAAAGCVVAKHGSVAATSKSGSADVLLELGINTDLDGKTNEESVRKFGIAFMKATKYHSSLRYAAPARRAIGKPTVFNVLGPLSNPSKPKAFALGIAPLNRFDLMSEVMRARGADGFVVRGDDGMDEITIVTTTKVREIYGGRVKDHEISPEDFGFNRASIDTLRGGLPAENAAIIREYLAGKSGPIRDALLLNSGLTIAAYKGEHEKDVYEQIKTGIESAIDAIDSGRALKLLNEWGTYTQEVGGKA</sequence>
<dbReference type="SUPFAM" id="SSF52418">
    <property type="entry name" value="Nucleoside phosphorylase/phosphoribosyltransferase catalytic domain"/>
    <property type="match status" value="1"/>
</dbReference>
<dbReference type="GO" id="GO:0005829">
    <property type="term" value="C:cytosol"/>
    <property type="evidence" value="ECO:0007669"/>
    <property type="project" value="TreeGrafter"/>
</dbReference>
<dbReference type="GO" id="GO:0000162">
    <property type="term" value="P:L-tryptophan biosynthetic process"/>
    <property type="evidence" value="ECO:0007669"/>
    <property type="project" value="InterPro"/>
</dbReference>
<evidence type="ECO:0000313" key="5">
    <source>
        <dbReference type="EMBL" id="CAB4603334.1"/>
    </source>
</evidence>
<evidence type="ECO:0000259" key="4">
    <source>
        <dbReference type="Pfam" id="PF02885"/>
    </source>
</evidence>
<organism evidence="5">
    <name type="scientific">freshwater metagenome</name>
    <dbReference type="NCBI Taxonomy" id="449393"/>
    <lineage>
        <taxon>unclassified sequences</taxon>
        <taxon>metagenomes</taxon>
        <taxon>ecological metagenomes</taxon>
    </lineage>
</organism>
<dbReference type="Pfam" id="PF00591">
    <property type="entry name" value="Glycos_transf_3"/>
    <property type="match status" value="1"/>
</dbReference>
<gene>
    <name evidence="5" type="ORF">UFOPK1842_00324</name>
</gene>
<dbReference type="AlphaFoldDB" id="A0A6J6GW69"/>
<name>A0A6J6GW69_9ZZZZ</name>
<dbReference type="PANTHER" id="PTHR43285">
    <property type="entry name" value="ANTHRANILATE PHOSPHORIBOSYLTRANSFERASE"/>
    <property type="match status" value="1"/>
</dbReference>
<dbReference type="NCBIfam" id="TIGR01245">
    <property type="entry name" value="trpD"/>
    <property type="match status" value="1"/>
</dbReference>
<protein>
    <submittedName>
        <fullName evidence="5">Unannotated protein</fullName>
    </submittedName>
</protein>
<dbReference type="InterPro" id="IPR017459">
    <property type="entry name" value="Glycosyl_Trfase_fam3_N_dom"/>
</dbReference>
<dbReference type="PANTHER" id="PTHR43285:SF2">
    <property type="entry name" value="ANTHRANILATE PHOSPHORIBOSYLTRANSFERASE"/>
    <property type="match status" value="1"/>
</dbReference>
<feature type="domain" description="Glycosyl transferase family 3 N-terminal" evidence="4">
    <location>
        <begin position="8"/>
        <end position="67"/>
    </location>
</feature>